<dbReference type="EMBL" id="LR796685">
    <property type="protein sequence ID" value="CAB4158671.1"/>
    <property type="molecule type" value="Genomic_DNA"/>
</dbReference>
<name>A0A6J5NMN8_9CAUD</name>
<sequence length="75" mass="8675">MEKLERERNEARRMWSIHQDKLADARADIAIVILTARQNLPRKHGTIERIAEKYQENATGHTTADNNQPTHENGN</sequence>
<evidence type="ECO:0000256" key="1">
    <source>
        <dbReference type="SAM" id="MobiDB-lite"/>
    </source>
</evidence>
<feature type="compositionally biased region" description="Polar residues" evidence="1">
    <location>
        <begin position="56"/>
        <end position="75"/>
    </location>
</feature>
<gene>
    <name evidence="2" type="ORF">UFOVP705_18</name>
    <name evidence="3" type="ORF">UFOVP736_63</name>
</gene>
<evidence type="ECO:0000313" key="3">
    <source>
        <dbReference type="EMBL" id="CAB5224370.1"/>
    </source>
</evidence>
<accession>A0A6J5NMN8</accession>
<feature type="region of interest" description="Disordered" evidence="1">
    <location>
        <begin position="55"/>
        <end position="75"/>
    </location>
</feature>
<reference evidence="2" key="1">
    <citation type="submission" date="2020-04" db="EMBL/GenBank/DDBJ databases">
        <authorList>
            <person name="Chiriac C."/>
            <person name="Salcher M."/>
            <person name="Ghai R."/>
            <person name="Kavagutti S V."/>
        </authorList>
    </citation>
    <scope>NUCLEOTIDE SEQUENCE</scope>
</reference>
<dbReference type="EMBL" id="LR798327">
    <property type="protein sequence ID" value="CAB5224370.1"/>
    <property type="molecule type" value="Genomic_DNA"/>
</dbReference>
<protein>
    <submittedName>
        <fullName evidence="2">Uncharacterized protein</fullName>
    </submittedName>
</protein>
<organism evidence="2">
    <name type="scientific">uncultured Caudovirales phage</name>
    <dbReference type="NCBI Taxonomy" id="2100421"/>
    <lineage>
        <taxon>Viruses</taxon>
        <taxon>Duplodnaviria</taxon>
        <taxon>Heunggongvirae</taxon>
        <taxon>Uroviricota</taxon>
        <taxon>Caudoviricetes</taxon>
        <taxon>Peduoviridae</taxon>
        <taxon>Maltschvirus</taxon>
        <taxon>Maltschvirus maltsch</taxon>
    </lineage>
</organism>
<evidence type="ECO:0000313" key="2">
    <source>
        <dbReference type="EMBL" id="CAB4158671.1"/>
    </source>
</evidence>
<proteinExistence type="predicted"/>